<gene>
    <name evidence="6" type="ORF">GCM10010191_18950</name>
</gene>
<dbReference type="PANTHER" id="PTHR30137:SF16">
    <property type="entry name" value="BLL0895 PROTEIN"/>
    <property type="match status" value="1"/>
</dbReference>
<keyword evidence="2" id="KW-0285">Flavoprotein</keyword>
<dbReference type="PANTHER" id="PTHR30137">
    <property type="entry name" value="LUCIFERASE-LIKE MONOOXYGENASE"/>
    <property type="match status" value="1"/>
</dbReference>
<evidence type="ECO:0000313" key="6">
    <source>
        <dbReference type="EMBL" id="GAA2410339.1"/>
    </source>
</evidence>
<keyword evidence="4" id="KW-0503">Monooxygenase</keyword>
<evidence type="ECO:0000256" key="1">
    <source>
        <dbReference type="ARBA" id="ARBA00010426"/>
    </source>
</evidence>
<dbReference type="SUPFAM" id="SSF51679">
    <property type="entry name" value="Bacterial luciferase-like"/>
    <property type="match status" value="1"/>
</dbReference>
<organism evidence="6 7">
    <name type="scientific">Actinomadura vinacea</name>
    <dbReference type="NCBI Taxonomy" id="115336"/>
    <lineage>
        <taxon>Bacteria</taxon>
        <taxon>Bacillati</taxon>
        <taxon>Actinomycetota</taxon>
        <taxon>Actinomycetes</taxon>
        <taxon>Streptosporangiales</taxon>
        <taxon>Thermomonosporaceae</taxon>
        <taxon>Actinomadura</taxon>
    </lineage>
</organism>
<dbReference type="InterPro" id="IPR036661">
    <property type="entry name" value="Luciferase-like_sf"/>
</dbReference>
<evidence type="ECO:0000256" key="2">
    <source>
        <dbReference type="ARBA" id="ARBA00022630"/>
    </source>
</evidence>
<reference evidence="7" key="1">
    <citation type="journal article" date="2019" name="Int. J. Syst. Evol. Microbiol.">
        <title>The Global Catalogue of Microorganisms (GCM) 10K type strain sequencing project: providing services to taxonomists for standard genome sequencing and annotation.</title>
        <authorList>
            <consortium name="The Broad Institute Genomics Platform"/>
            <consortium name="The Broad Institute Genome Sequencing Center for Infectious Disease"/>
            <person name="Wu L."/>
            <person name="Ma J."/>
        </authorList>
    </citation>
    <scope>NUCLEOTIDE SEQUENCE [LARGE SCALE GENOMIC DNA]</scope>
    <source>
        <strain evidence="7">JCM 3325</strain>
    </source>
</reference>
<evidence type="ECO:0000313" key="7">
    <source>
        <dbReference type="Proteomes" id="UP001501231"/>
    </source>
</evidence>
<keyword evidence="3" id="KW-0560">Oxidoreductase</keyword>
<evidence type="ECO:0000256" key="3">
    <source>
        <dbReference type="ARBA" id="ARBA00023002"/>
    </source>
</evidence>
<dbReference type="InterPro" id="IPR050766">
    <property type="entry name" value="Bact_Lucif_Oxidored"/>
</dbReference>
<evidence type="ECO:0000256" key="4">
    <source>
        <dbReference type="ARBA" id="ARBA00023033"/>
    </source>
</evidence>
<dbReference type="Pfam" id="PF00296">
    <property type="entry name" value="Bac_luciferase"/>
    <property type="match status" value="1"/>
</dbReference>
<sequence>MNRPAVRFALRFDFRNPDFAGTSMADRYAAALDMAEWADRLGCSSVAVSEHHGSPDGYLPSPIQLLAAMAARTTDVRFMIAALIAPFHDPLRLAEDMIVLDNLSRGRADLIVAGGYVREEFAMFGIPMKERASRVSEAVATLKAAFTGEPFEYRGRTVRITPPPFRPGGPAVLLGGSSEPAARRAARIADGFIPSLPEIWEFYRDEVQKLGRPDPGPSPISRNRVVALAEDPEKGWEQMAPFFLHETNAYGLWRSQDDLAGPYRTTADADRLRATGQYRVVTPGQLVEELRASPSPYVQFHPLCGGIPMELAWSSLRLFEREVLPAFT</sequence>
<dbReference type="EMBL" id="BAAARW010000006">
    <property type="protein sequence ID" value="GAA2410339.1"/>
    <property type="molecule type" value="Genomic_DNA"/>
</dbReference>
<dbReference type="Proteomes" id="UP001501231">
    <property type="component" value="Unassembled WGS sequence"/>
</dbReference>
<evidence type="ECO:0000259" key="5">
    <source>
        <dbReference type="Pfam" id="PF00296"/>
    </source>
</evidence>
<comment type="caution">
    <text evidence="6">The sequence shown here is derived from an EMBL/GenBank/DDBJ whole genome shotgun (WGS) entry which is preliminary data.</text>
</comment>
<keyword evidence="7" id="KW-1185">Reference proteome</keyword>
<accession>A0ABP5VS51</accession>
<dbReference type="InterPro" id="IPR011251">
    <property type="entry name" value="Luciferase-like_dom"/>
</dbReference>
<dbReference type="Gene3D" id="3.20.20.30">
    <property type="entry name" value="Luciferase-like domain"/>
    <property type="match status" value="1"/>
</dbReference>
<comment type="similarity">
    <text evidence="1">Belongs to the bacterial luciferase oxidoreductase family.</text>
</comment>
<proteinExistence type="inferred from homology"/>
<protein>
    <recommendedName>
        <fullName evidence="5">Luciferase-like domain-containing protein</fullName>
    </recommendedName>
</protein>
<feature type="domain" description="Luciferase-like" evidence="5">
    <location>
        <begin position="22"/>
        <end position="292"/>
    </location>
</feature>
<name>A0ABP5VS51_9ACTN</name>